<gene>
    <name evidence="2" type="ORF">L228DRAFT_266743</name>
</gene>
<proteinExistence type="predicted"/>
<dbReference type="OrthoDB" id="17560at2759"/>
<dbReference type="InParanoid" id="A0A165I562"/>
<dbReference type="EMBL" id="KV407456">
    <property type="protein sequence ID" value="KZF24400.1"/>
    <property type="molecule type" value="Genomic_DNA"/>
</dbReference>
<dbReference type="PANTHER" id="PTHR17630">
    <property type="entry name" value="DIENELACTONE HYDROLASE"/>
    <property type="match status" value="1"/>
</dbReference>
<organism evidence="2 3">
    <name type="scientific">Xylona heveae (strain CBS 132557 / TC161)</name>
    <dbReference type="NCBI Taxonomy" id="1328760"/>
    <lineage>
        <taxon>Eukaryota</taxon>
        <taxon>Fungi</taxon>
        <taxon>Dikarya</taxon>
        <taxon>Ascomycota</taxon>
        <taxon>Pezizomycotina</taxon>
        <taxon>Xylonomycetes</taxon>
        <taxon>Xylonales</taxon>
        <taxon>Xylonaceae</taxon>
        <taxon>Xylona</taxon>
    </lineage>
</organism>
<dbReference type="InterPro" id="IPR029058">
    <property type="entry name" value="AB_hydrolase_fold"/>
</dbReference>
<dbReference type="RefSeq" id="XP_018189955.1">
    <property type="nucleotide sequence ID" value="XM_018334905.1"/>
</dbReference>
<accession>A0A165I562</accession>
<dbReference type="Proteomes" id="UP000076632">
    <property type="component" value="Unassembled WGS sequence"/>
</dbReference>
<dbReference type="PANTHER" id="PTHR17630:SF105">
    <property type="entry name" value="DIENELACTONE HYDROLASE FAMILY PROTEIN (AFU_ORTHOLOGUE AFUA_4G08790)"/>
    <property type="match status" value="1"/>
</dbReference>
<name>A0A165I562_XYLHT</name>
<dbReference type="GeneID" id="28900042"/>
<dbReference type="GO" id="GO:0016787">
    <property type="term" value="F:hydrolase activity"/>
    <property type="evidence" value="ECO:0007669"/>
    <property type="project" value="InterPro"/>
</dbReference>
<evidence type="ECO:0000259" key="1">
    <source>
        <dbReference type="Pfam" id="PF01738"/>
    </source>
</evidence>
<dbReference type="Gene3D" id="3.40.50.1820">
    <property type="entry name" value="alpha/beta hydrolase"/>
    <property type="match status" value="1"/>
</dbReference>
<dbReference type="SUPFAM" id="SSF53474">
    <property type="entry name" value="alpha/beta-Hydrolases"/>
    <property type="match status" value="1"/>
</dbReference>
<feature type="domain" description="Dienelactone hydrolase" evidence="1">
    <location>
        <begin position="26"/>
        <end position="274"/>
    </location>
</feature>
<dbReference type="OMA" id="PEFMNGH"/>
<dbReference type="InterPro" id="IPR002925">
    <property type="entry name" value="Dienelactn_hydro"/>
</dbReference>
<evidence type="ECO:0000313" key="2">
    <source>
        <dbReference type="EMBL" id="KZF24400.1"/>
    </source>
</evidence>
<keyword evidence="3" id="KW-1185">Reference proteome</keyword>
<sequence length="280" mass="30807">MSCPDCFRGSVHEGTPKGQVTKVHGLDAYVAEPTSGAPVKGIIVILPDAFGWEFVNLRLLADGYAETGGYKVYLPEFMDGYAAPISAVDVMRKAFNNGSWTDTLLKPYYFAKMLYLMIPFMLANTFSKTWPPVKSFFESIRENEGANLPVGAAGFCWGGKHTVVLAHGYEASNGKPLIDAGFTAHPSNLVLPTEIEQMKKPVSFALGDKDIVIKAPQIEQIKQIVEKQSEEAKGEVKVYYGASHGFGVRADLVLLDAQKQANECQEQALHWFNSQFQGLY</sequence>
<evidence type="ECO:0000313" key="3">
    <source>
        <dbReference type="Proteomes" id="UP000076632"/>
    </source>
</evidence>
<reference evidence="2 3" key="1">
    <citation type="journal article" date="2016" name="Fungal Biol.">
        <title>The genome of Xylona heveae provides a window into fungal endophytism.</title>
        <authorList>
            <person name="Gazis R."/>
            <person name="Kuo A."/>
            <person name="Riley R."/>
            <person name="LaButti K."/>
            <person name="Lipzen A."/>
            <person name="Lin J."/>
            <person name="Amirebrahimi M."/>
            <person name="Hesse C.N."/>
            <person name="Spatafora J.W."/>
            <person name="Henrissat B."/>
            <person name="Hainaut M."/>
            <person name="Grigoriev I.V."/>
            <person name="Hibbett D.S."/>
        </authorList>
    </citation>
    <scope>NUCLEOTIDE SEQUENCE [LARGE SCALE GENOMIC DNA]</scope>
    <source>
        <strain evidence="2 3">TC161</strain>
    </source>
</reference>
<dbReference type="Pfam" id="PF01738">
    <property type="entry name" value="DLH"/>
    <property type="match status" value="1"/>
</dbReference>
<dbReference type="AlphaFoldDB" id="A0A165I562"/>
<protein>
    <recommendedName>
        <fullName evidence="1">Dienelactone hydrolase domain-containing protein</fullName>
    </recommendedName>
</protein>
<dbReference type="STRING" id="1328760.A0A165I562"/>